<comment type="caution">
    <text evidence="1">The sequence shown here is derived from an EMBL/GenBank/DDBJ whole genome shotgun (WGS) entry which is preliminary data.</text>
</comment>
<dbReference type="Proteomes" id="UP000789860">
    <property type="component" value="Unassembled WGS sequence"/>
</dbReference>
<organism evidence="1 2">
    <name type="scientific">Scutellospora calospora</name>
    <dbReference type="NCBI Taxonomy" id="85575"/>
    <lineage>
        <taxon>Eukaryota</taxon>
        <taxon>Fungi</taxon>
        <taxon>Fungi incertae sedis</taxon>
        <taxon>Mucoromycota</taxon>
        <taxon>Glomeromycotina</taxon>
        <taxon>Glomeromycetes</taxon>
        <taxon>Diversisporales</taxon>
        <taxon>Gigasporaceae</taxon>
        <taxon>Scutellospora</taxon>
    </lineage>
</organism>
<dbReference type="EMBL" id="CAJVPM010007295">
    <property type="protein sequence ID" value="CAG8544234.1"/>
    <property type="molecule type" value="Genomic_DNA"/>
</dbReference>
<reference evidence="1" key="1">
    <citation type="submission" date="2021-06" db="EMBL/GenBank/DDBJ databases">
        <authorList>
            <person name="Kallberg Y."/>
            <person name="Tangrot J."/>
            <person name="Rosling A."/>
        </authorList>
    </citation>
    <scope>NUCLEOTIDE SEQUENCE</scope>
    <source>
        <strain evidence="1">AU212A</strain>
    </source>
</reference>
<proteinExistence type="predicted"/>
<sequence>MKYETEENSNSINPNQTAIKAVQGRTDSSSGVKGYFNFDVVRQYDNVEIGRIKLFFDVPYDTIRYSRSTNFEINNYDDTTITIEKVVEWGTNGYSENKCKFIITYNTPKDLVDTSLYSLNCIFEIYNRSDEILLKSNKNYVKRGELIYENKEDQYIGSNEVLNKKVQGRFDSISGIEGYFDLDVLRHSDNVEIGQIKLTFKIPYDTNRDLRSTDFQINDYASNLKIQKKMNQYIIPNYHTYCNYLTENPQGNLSKKPRYYVKLACTNCRIKKERCSGEERCMNCKRHNRKCEYIKSTKKRGPKPKPVTTPAIANLLNPTI</sequence>
<protein>
    <submittedName>
        <fullName evidence="1">9754_t:CDS:1</fullName>
    </submittedName>
</protein>
<gene>
    <name evidence="1" type="ORF">SCALOS_LOCUS4953</name>
</gene>
<evidence type="ECO:0000313" key="1">
    <source>
        <dbReference type="EMBL" id="CAG8544234.1"/>
    </source>
</evidence>
<name>A0ACA9LVI7_9GLOM</name>
<accession>A0ACA9LVI7</accession>
<keyword evidence="2" id="KW-1185">Reference proteome</keyword>
<evidence type="ECO:0000313" key="2">
    <source>
        <dbReference type="Proteomes" id="UP000789860"/>
    </source>
</evidence>